<keyword evidence="4 5" id="KW-0804">Transcription</keyword>
<reference evidence="6" key="1">
    <citation type="journal article" date="2020" name="mSystems">
        <title>Genome- and Community-Level Interaction Insights into Carbon Utilization and Element Cycling Functions of Hydrothermarchaeota in Hydrothermal Sediment.</title>
        <authorList>
            <person name="Zhou Z."/>
            <person name="Liu Y."/>
            <person name="Xu W."/>
            <person name="Pan J."/>
            <person name="Luo Z.H."/>
            <person name="Li M."/>
        </authorList>
    </citation>
    <scope>NUCLEOTIDE SEQUENCE</scope>
    <source>
        <strain evidence="6">SpSt-1183</strain>
    </source>
</reference>
<evidence type="ECO:0000256" key="2">
    <source>
        <dbReference type="ARBA" id="ARBA00022723"/>
    </source>
</evidence>
<comment type="subunit">
    <text evidence="5">Part of the RNA polymerase complex.</text>
</comment>
<comment type="caution">
    <text evidence="6">The sequence shown here is derived from an EMBL/GenBank/DDBJ whole genome shotgun (WGS) entry which is preliminary data.</text>
</comment>
<dbReference type="PANTHER" id="PTHR23431">
    <property type="entry name" value="DNA-DIRECTED RNA POLYMERASES I, II, AND III SUBUNIT RPABC5 FAMILY MEMBER"/>
    <property type="match status" value="1"/>
</dbReference>
<dbReference type="PIRSF" id="PIRSF005653">
    <property type="entry name" value="RNA_pol_N/8_sub"/>
    <property type="match status" value="1"/>
</dbReference>
<dbReference type="Pfam" id="PF01194">
    <property type="entry name" value="RNA_pol_N"/>
    <property type="match status" value="1"/>
</dbReference>
<keyword evidence="5 6" id="KW-0548">Nucleotidyltransferase</keyword>
<keyword evidence="3 5" id="KW-0862">Zinc</keyword>
<comment type="function">
    <text evidence="5">DNA-dependent RNA polymerase (RNAP) catalyzes the transcription of DNA into RNA using the four ribonucleoside triphosphates as substrates.</text>
</comment>
<sequence>MIPVRCVTCGKVISPAWEAFKRRREAGEDPKEILDDLGLKRYCCRRMLLTHRETVDDVNPYQ</sequence>
<dbReference type="GO" id="GO:0003899">
    <property type="term" value="F:DNA-directed RNA polymerase activity"/>
    <property type="evidence" value="ECO:0007669"/>
    <property type="project" value="UniProtKB-UniRule"/>
</dbReference>
<gene>
    <name evidence="5" type="primary">rpo10</name>
    <name evidence="5" type="synonym">rpoN</name>
    <name evidence="6" type="ORF">ENN52_05675</name>
</gene>
<accession>A0A831LWB6</accession>
<name>A0A831LWB6_9EURY</name>
<dbReference type="HAMAP" id="MF_00250">
    <property type="entry name" value="RNApol_arch_Rpo10"/>
    <property type="match status" value="1"/>
</dbReference>
<feature type="binding site" evidence="5">
    <location>
        <position position="6"/>
    </location>
    <ligand>
        <name>Zn(2+)</name>
        <dbReference type="ChEBI" id="CHEBI:29105"/>
    </ligand>
</feature>
<comment type="similarity">
    <text evidence="5">Belongs to the archaeal Rpo10/eukaryotic RPB10 RNA polymerase subunit family.</text>
</comment>
<dbReference type="InterPro" id="IPR000268">
    <property type="entry name" value="RPABC5/Rpb10"/>
</dbReference>
<dbReference type="EC" id="2.7.7.6" evidence="5"/>
<evidence type="ECO:0000256" key="5">
    <source>
        <dbReference type="HAMAP-Rule" id="MF_00250"/>
    </source>
</evidence>
<dbReference type="GO" id="GO:0005737">
    <property type="term" value="C:cytoplasm"/>
    <property type="evidence" value="ECO:0007669"/>
    <property type="project" value="UniProtKB-SubCell"/>
</dbReference>
<comment type="subcellular location">
    <subcellularLocation>
        <location evidence="5">Cytoplasm</location>
    </subcellularLocation>
</comment>
<dbReference type="InterPro" id="IPR023580">
    <property type="entry name" value="RNA_pol_su_RPB10"/>
</dbReference>
<dbReference type="GO" id="GO:0006351">
    <property type="term" value="P:DNA-templated transcription"/>
    <property type="evidence" value="ECO:0007669"/>
    <property type="project" value="UniProtKB-UniRule"/>
</dbReference>
<dbReference type="GO" id="GO:0000428">
    <property type="term" value="C:DNA-directed RNA polymerase complex"/>
    <property type="evidence" value="ECO:0007669"/>
    <property type="project" value="UniProtKB-KW"/>
</dbReference>
<keyword evidence="2 5" id="KW-0479">Metal-binding</keyword>
<feature type="binding site" evidence="5">
    <location>
        <position position="43"/>
    </location>
    <ligand>
        <name>Zn(2+)</name>
        <dbReference type="ChEBI" id="CHEBI:29105"/>
    </ligand>
</feature>
<keyword evidence="5" id="KW-0963">Cytoplasm</keyword>
<keyword evidence="1 5" id="KW-0240">DNA-directed RNA polymerase</keyword>
<dbReference type="GO" id="GO:0008270">
    <property type="term" value="F:zinc ion binding"/>
    <property type="evidence" value="ECO:0007669"/>
    <property type="project" value="UniProtKB-UniRule"/>
</dbReference>
<feature type="binding site" evidence="5">
    <location>
        <position position="44"/>
    </location>
    <ligand>
        <name>Zn(2+)</name>
        <dbReference type="ChEBI" id="CHEBI:29105"/>
    </ligand>
</feature>
<evidence type="ECO:0000256" key="3">
    <source>
        <dbReference type="ARBA" id="ARBA00022833"/>
    </source>
</evidence>
<dbReference type="AlphaFoldDB" id="A0A831LWB6"/>
<dbReference type="Proteomes" id="UP000885648">
    <property type="component" value="Unassembled WGS sequence"/>
</dbReference>
<comment type="cofactor">
    <cofactor evidence="5">
        <name>Zn(2+)</name>
        <dbReference type="ChEBI" id="CHEBI:29105"/>
    </cofactor>
    <text evidence="5">Binds 1 zinc ion.</text>
</comment>
<dbReference type="PANTHER" id="PTHR23431:SF3">
    <property type="entry name" value="DNA-DIRECTED RNA POLYMERASES I, II, AND III SUBUNIT RPABC5"/>
    <property type="match status" value="1"/>
</dbReference>
<evidence type="ECO:0000313" key="6">
    <source>
        <dbReference type="EMBL" id="HDS63599.1"/>
    </source>
</evidence>
<evidence type="ECO:0000256" key="1">
    <source>
        <dbReference type="ARBA" id="ARBA00022478"/>
    </source>
</evidence>
<evidence type="ECO:0000256" key="4">
    <source>
        <dbReference type="ARBA" id="ARBA00023163"/>
    </source>
</evidence>
<keyword evidence="5 6" id="KW-0808">Transferase</keyword>
<feature type="binding site" evidence="5">
    <location>
        <position position="9"/>
    </location>
    <ligand>
        <name>Zn(2+)</name>
        <dbReference type="ChEBI" id="CHEBI:29105"/>
    </ligand>
</feature>
<protein>
    <recommendedName>
        <fullName evidence="5">DNA-directed RNA polymerase subunit Rpo10</fullName>
        <ecNumber evidence="5">2.7.7.6</ecNumber>
    </recommendedName>
    <alternativeName>
        <fullName evidence="5">DNA-directed RNA polymerase subunit N</fullName>
    </alternativeName>
</protein>
<proteinExistence type="inferred from homology"/>
<dbReference type="SUPFAM" id="SSF46924">
    <property type="entry name" value="RNA polymerase subunit RPB10"/>
    <property type="match status" value="1"/>
</dbReference>
<dbReference type="EMBL" id="DSBY01000234">
    <property type="protein sequence ID" value="HDS63599.1"/>
    <property type="molecule type" value="Genomic_DNA"/>
</dbReference>
<dbReference type="NCBIfam" id="NF003089">
    <property type="entry name" value="PRK04016.1"/>
    <property type="match status" value="1"/>
</dbReference>
<dbReference type="Gene3D" id="1.10.10.60">
    <property type="entry name" value="Homeodomain-like"/>
    <property type="match status" value="1"/>
</dbReference>
<organism evidence="6">
    <name type="scientific">Methanofollis liminatans</name>
    <dbReference type="NCBI Taxonomy" id="2201"/>
    <lineage>
        <taxon>Archaea</taxon>
        <taxon>Methanobacteriati</taxon>
        <taxon>Methanobacteriota</taxon>
        <taxon>Stenosarchaea group</taxon>
        <taxon>Methanomicrobia</taxon>
        <taxon>Methanomicrobiales</taxon>
        <taxon>Methanomicrobiaceae</taxon>
        <taxon>Methanofollis</taxon>
    </lineage>
</organism>
<dbReference type="GO" id="GO:0003677">
    <property type="term" value="F:DNA binding"/>
    <property type="evidence" value="ECO:0007669"/>
    <property type="project" value="InterPro"/>
</dbReference>
<comment type="catalytic activity">
    <reaction evidence="5">
        <text>RNA(n) + a ribonucleoside 5'-triphosphate = RNA(n+1) + diphosphate</text>
        <dbReference type="Rhea" id="RHEA:21248"/>
        <dbReference type="Rhea" id="RHEA-COMP:14527"/>
        <dbReference type="Rhea" id="RHEA-COMP:17342"/>
        <dbReference type="ChEBI" id="CHEBI:33019"/>
        <dbReference type="ChEBI" id="CHEBI:61557"/>
        <dbReference type="ChEBI" id="CHEBI:140395"/>
        <dbReference type="EC" id="2.7.7.6"/>
    </reaction>
</comment>